<dbReference type="InterPro" id="IPR001451">
    <property type="entry name" value="Hexapep"/>
</dbReference>
<dbReference type="Proteomes" id="UP000199182">
    <property type="component" value="Unassembled WGS sequence"/>
</dbReference>
<evidence type="ECO:0000313" key="4">
    <source>
        <dbReference type="Proteomes" id="UP000199182"/>
    </source>
</evidence>
<dbReference type="InterPro" id="IPR011004">
    <property type="entry name" value="Trimer_LpxA-like_sf"/>
</dbReference>
<dbReference type="STRING" id="258515.SAMN05192585_10215"/>
<evidence type="ECO:0000256" key="1">
    <source>
        <dbReference type="ARBA" id="ARBA00022679"/>
    </source>
</evidence>
<proteinExistence type="predicted"/>
<accession>A0A1G9UH25</accession>
<dbReference type="InterPro" id="IPR050179">
    <property type="entry name" value="Trans_hexapeptide_repeat"/>
</dbReference>
<dbReference type="PANTHER" id="PTHR43300:SF4">
    <property type="entry name" value="ACYL-[ACYL-CARRIER-PROTEIN]--UDP-N-ACETYLGLUCOSAMINE O-ACYLTRANSFERASE"/>
    <property type="match status" value="1"/>
</dbReference>
<keyword evidence="4" id="KW-1185">Reference proteome</keyword>
<dbReference type="InterPro" id="IPR018357">
    <property type="entry name" value="Hexapep_transf_CS"/>
</dbReference>
<sequence length="205" mass="22032">MKEYTAHESAYIDEPCEIGRGTVIWHFCHLMSGCVVGENCRLGQNVVVAPGARLGNGVKVQNNVSVYTGVVCEDEVFLGPSCVFTNVINPRAFIERKDEFKQTLIKRGASIGANATVVCGCTIGQYALVGAGAVVTHDVPDYAVVTGIPARVIGYVCACGNKLSFQNNLAKCAVCGKDYTVYGERVIARTGVAVKPIKRVREKDR</sequence>
<name>A0A1G9UH25_9FIRM</name>
<dbReference type="PANTHER" id="PTHR43300">
    <property type="entry name" value="ACETYLTRANSFERASE"/>
    <property type="match status" value="1"/>
</dbReference>
<dbReference type="Pfam" id="PF00132">
    <property type="entry name" value="Hexapep"/>
    <property type="match status" value="2"/>
</dbReference>
<dbReference type="PROSITE" id="PS51257">
    <property type="entry name" value="PROKAR_LIPOPROTEIN"/>
    <property type="match status" value="1"/>
</dbReference>
<dbReference type="EMBL" id="FNID01000002">
    <property type="protein sequence ID" value="SDM59227.1"/>
    <property type="molecule type" value="Genomic_DNA"/>
</dbReference>
<organism evidence="3 4">
    <name type="scientific">Acetanaerobacterium elongatum</name>
    <dbReference type="NCBI Taxonomy" id="258515"/>
    <lineage>
        <taxon>Bacteria</taxon>
        <taxon>Bacillati</taxon>
        <taxon>Bacillota</taxon>
        <taxon>Clostridia</taxon>
        <taxon>Eubacteriales</taxon>
        <taxon>Oscillospiraceae</taxon>
        <taxon>Acetanaerobacterium</taxon>
    </lineage>
</organism>
<keyword evidence="2" id="KW-0677">Repeat</keyword>
<evidence type="ECO:0000256" key="2">
    <source>
        <dbReference type="ARBA" id="ARBA00022737"/>
    </source>
</evidence>
<dbReference type="PROSITE" id="PS00101">
    <property type="entry name" value="HEXAPEP_TRANSFERASES"/>
    <property type="match status" value="1"/>
</dbReference>
<dbReference type="AlphaFoldDB" id="A0A1G9UH25"/>
<dbReference type="GO" id="GO:0016740">
    <property type="term" value="F:transferase activity"/>
    <property type="evidence" value="ECO:0007669"/>
    <property type="project" value="UniProtKB-KW"/>
</dbReference>
<dbReference type="SUPFAM" id="SSF51161">
    <property type="entry name" value="Trimeric LpxA-like enzymes"/>
    <property type="match status" value="1"/>
</dbReference>
<dbReference type="Gene3D" id="2.160.10.10">
    <property type="entry name" value="Hexapeptide repeat proteins"/>
    <property type="match status" value="1"/>
</dbReference>
<gene>
    <name evidence="3" type="ORF">SAMN05192585_10215</name>
</gene>
<evidence type="ECO:0000313" key="3">
    <source>
        <dbReference type="EMBL" id="SDM59227.1"/>
    </source>
</evidence>
<dbReference type="CDD" id="cd03358">
    <property type="entry name" value="LbH_WxcM_N_like"/>
    <property type="match status" value="1"/>
</dbReference>
<reference evidence="3 4" key="1">
    <citation type="submission" date="2016-10" db="EMBL/GenBank/DDBJ databases">
        <authorList>
            <person name="de Groot N.N."/>
        </authorList>
    </citation>
    <scope>NUCLEOTIDE SEQUENCE [LARGE SCALE GENOMIC DNA]</scope>
    <source>
        <strain evidence="3 4">CGMCC 1.5012</strain>
    </source>
</reference>
<protein>
    <submittedName>
        <fullName evidence="3">UDP-2-acetamido-3-amino-2,3-dideoxy-glucuronate N-acetyltransferase</fullName>
    </submittedName>
</protein>
<keyword evidence="1 3" id="KW-0808">Transferase</keyword>